<name>A0A2Z3H3X2_9BACT</name>
<organism evidence="1 2">
    <name type="scientific">Gemmata obscuriglobus</name>
    <dbReference type="NCBI Taxonomy" id="114"/>
    <lineage>
        <taxon>Bacteria</taxon>
        <taxon>Pseudomonadati</taxon>
        <taxon>Planctomycetota</taxon>
        <taxon>Planctomycetia</taxon>
        <taxon>Gemmatales</taxon>
        <taxon>Gemmataceae</taxon>
        <taxon>Gemmata</taxon>
    </lineage>
</organism>
<proteinExistence type="predicted"/>
<dbReference type="KEGG" id="gog:C1280_12835"/>
<dbReference type="Proteomes" id="UP000245802">
    <property type="component" value="Chromosome"/>
</dbReference>
<dbReference type="AlphaFoldDB" id="A0A2Z3H3X2"/>
<protein>
    <submittedName>
        <fullName evidence="1">Uncharacterized protein</fullName>
    </submittedName>
</protein>
<gene>
    <name evidence="1" type="ORF">C1280_12835</name>
</gene>
<sequence length="161" mass="18051">MREFPTAVAELIAAAPPTDLGPGTPAVERSTQIRTAVASLPAACGAGLWLLFDFLDESHAISQADESCPNRNFWHAIMHRREPDAWNSKYWWRRVGAHPVLAQLAEQAPAVGYKYTTPFDFVDFCEKSRGAGSADEQTAQRVQRLEWDLLFAWCFDRGARK</sequence>
<reference evidence="1 2" key="1">
    <citation type="submission" date="2018-01" db="EMBL/GenBank/DDBJ databases">
        <title>G. obscuriglobus.</title>
        <authorList>
            <person name="Franke J."/>
            <person name="Blomberg W."/>
            <person name="Selmecki A."/>
        </authorList>
    </citation>
    <scope>NUCLEOTIDE SEQUENCE [LARGE SCALE GENOMIC DNA]</scope>
    <source>
        <strain evidence="1 2">DSM 5831</strain>
    </source>
</reference>
<accession>A0A2Z3H3X2</accession>
<evidence type="ECO:0000313" key="2">
    <source>
        <dbReference type="Proteomes" id="UP000245802"/>
    </source>
</evidence>
<dbReference type="OrthoDB" id="370799at2"/>
<dbReference type="EMBL" id="CP025958">
    <property type="protein sequence ID" value="AWM37795.1"/>
    <property type="molecule type" value="Genomic_DNA"/>
</dbReference>
<dbReference type="RefSeq" id="WP_010038426.1">
    <property type="nucleotide sequence ID" value="NZ_CP025958.1"/>
</dbReference>
<evidence type="ECO:0000313" key="1">
    <source>
        <dbReference type="EMBL" id="AWM37795.1"/>
    </source>
</evidence>
<keyword evidence="2" id="KW-1185">Reference proteome</keyword>